<accession>A0A5D0HU69</accession>
<dbReference type="Proteomes" id="UP000323930">
    <property type="component" value="Unassembled WGS sequence"/>
</dbReference>
<dbReference type="RefSeq" id="WP_148542503.1">
    <property type="nucleotide sequence ID" value="NZ_VSDQ01000679.1"/>
</dbReference>
<keyword evidence="2" id="KW-1185">Reference proteome</keyword>
<dbReference type="AlphaFoldDB" id="A0A5D0HU69"/>
<organism evidence="1 2">
    <name type="scientific">Seonamhaeicola marinus</name>
    <dbReference type="NCBI Taxonomy" id="1912246"/>
    <lineage>
        <taxon>Bacteria</taxon>
        <taxon>Pseudomonadati</taxon>
        <taxon>Bacteroidota</taxon>
        <taxon>Flavobacteriia</taxon>
        <taxon>Flavobacteriales</taxon>
        <taxon>Flavobacteriaceae</taxon>
    </lineage>
</organism>
<sequence>MINYHDKKFRPLSYSENSETDSKTVFHYKQKGNVLTCSYNGNSILEGHLIGLVNANGQIDMRYHQINLKGELMTGICKSTPEILDNGKIRLHEDWQWTSGDNSKGQSILEEL</sequence>
<evidence type="ECO:0000313" key="2">
    <source>
        <dbReference type="Proteomes" id="UP000323930"/>
    </source>
</evidence>
<name>A0A5D0HU69_9FLAO</name>
<dbReference type="Pfam" id="PF26421">
    <property type="entry name" value="Avidin_like"/>
    <property type="match status" value="1"/>
</dbReference>
<dbReference type="EMBL" id="VSDQ01000679">
    <property type="protein sequence ID" value="TYA74019.1"/>
    <property type="molecule type" value="Genomic_DNA"/>
</dbReference>
<protein>
    <submittedName>
        <fullName evidence="1">N-acetylglutamate synthase</fullName>
    </submittedName>
</protein>
<proteinExistence type="predicted"/>
<reference evidence="1 2" key="1">
    <citation type="submission" date="2019-08" db="EMBL/GenBank/DDBJ databases">
        <title>Seonamhaeicola sediminis sp. nov., isolated from marine sediment.</title>
        <authorList>
            <person name="Cao W.R."/>
        </authorList>
    </citation>
    <scope>NUCLEOTIDE SEQUENCE [LARGE SCALE GENOMIC DNA]</scope>
    <source>
        <strain evidence="1 2">B011</strain>
    </source>
</reference>
<dbReference type="OrthoDB" id="5684515at2"/>
<gene>
    <name evidence="1" type="ORF">FUA24_11780</name>
</gene>
<dbReference type="InterPro" id="IPR058595">
    <property type="entry name" value="Avidin-like"/>
</dbReference>
<comment type="caution">
    <text evidence="1">The sequence shown here is derived from an EMBL/GenBank/DDBJ whole genome shotgun (WGS) entry which is preliminary data.</text>
</comment>
<evidence type="ECO:0000313" key="1">
    <source>
        <dbReference type="EMBL" id="TYA74019.1"/>
    </source>
</evidence>